<evidence type="ECO:0000256" key="1">
    <source>
        <dbReference type="SAM" id="MobiDB-lite"/>
    </source>
</evidence>
<protein>
    <submittedName>
        <fullName evidence="2">Uncharacterized protein</fullName>
    </submittedName>
</protein>
<dbReference type="AlphaFoldDB" id="A0A9Q3ER26"/>
<gene>
    <name evidence="2" type="ORF">O181_066248</name>
</gene>
<organism evidence="2 3">
    <name type="scientific">Austropuccinia psidii MF-1</name>
    <dbReference type="NCBI Taxonomy" id="1389203"/>
    <lineage>
        <taxon>Eukaryota</taxon>
        <taxon>Fungi</taxon>
        <taxon>Dikarya</taxon>
        <taxon>Basidiomycota</taxon>
        <taxon>Pucciniomycotina</taxon>
        <taxon>Pucciniomycetes</taxon>
        <taxon>Pucciniales</taxon>
        <taxon>Sphaerophragmiaceae</taxon>
        <taxon>Austropuccinia</taxon>
    </lineage>
</organism>
<evidence type="ECO:0000313" key="2">
    <source>
        <dbReference type="EMBL" id="MBW0526533.1"/>
    </source>
</evidence>
<accession>A0A9Q3ER26</accession>
<keyword evidence="3" id="KW-1185">Reference proteome</keyword>
<evidence type="ECO:0000313" key="3">
    <source>
        <dbReference type="Proteomes" id="UP000765509"/>
    </source>
</evidence>
<proteinExistence type="predicted"/>
<dbReference type="EMBL" id="AVOT02032738">
    <property type="protein sequence ID" value="MBW0526533.1"/>
    <property type="molecule type" value="Genomic_DNA"/>
</dbReference>
<name>A0A9Q3ER26_9BASI</name>
<feature type="region of interest" description="Disordered" evidence="1">
    <location>
        <begin position="1"/>
        <end position="55"/>
    </location>
</feature>
<comment type="caution">
    <text evidence="2">The sequence shown here is derived from an EMBL/GenBank/DDBJ whole genome shotgun (WGS) entry which is preliminary data.</text>
</comment>
<dbReference type="Proteomes" id="UP000765509">
    <property type="component" value="Unassembled WGS sequence"/>
</dbReference>
<sequence>MGFKCQKPSQHHEPPIPGLSPTSEPPEDAATHEPEPEVDPTQSMEEPFARPATHRSVIIIDDMPVGSPLPFLLP</sequence>
<reference evidence="2" key="1">
    <citation type="submission" date="2021-03" db="EMBL/GenBank/DDBJ databases">
        <title>Draft genome sequence of rust myrtle Austropuccinia psidii MF-1, a brazilian biotype.</title>
        <authorList>
            <person name="Quecine M.C."/>
            <person name="Pachon D.M.R."/>
            <person name="Bonatelli M.L."/>
            <person name="Correr F.H."/>
            <person name="Franceschini L.M."/>
            <person name="Leite T.F."/>
            <person name="Margarido G.R.A."/>
            <person name="Almeida C.A."/>
            <person name="Ferrarezi J.A."/>
            <person name="Labate C.A."/>
        </authorList>
    </citation>
    <scope>NUCLEOTIDE SEQUENCE</scope>
    <source>
        <strain evidence="2">MF-1</strain>
    </source>
</reference>